<accession>A0ACC2A7V4</accession>
<keyword evidence="2" id="KW-1185">Reference proteome</keyword>
<evidence type="ECO:0000313" key="2">
    <source>
        <dbReference type="Proteomes" id="UP001162992"/>
    </source>
</evidence>
<comment type="caution">
    <text evidence="1">The sequence shown here is derived from an EMBL/GenBank/DDBJ whole genome shotgun (WGS) entry which is preliminary data.</text>
</comment>
<organism evidence="1 2">
    <name type="scientific">Diphasiastrum complanatum</name>
    <name type="common">Issler's clubmoss</name>
    <name type="synonym">Lycopodium complanatum</name>
    <dbReference type="NCBI Taxonomy" id="34168"/>
    <lineage>
        <taxon>Eukaryota</taxon>
        <taxon>Viridiplantae</taxon>
        <taxon>Streptophyta</taxon>
        <taxon>Embryophyta</taxon>
        <taxon>Tracheophyta</taxon>
        <taxon>Lycopodiopsida</taxon>
        <taxon>Lycopodiales</taxon>
        <taxon>Lycopodiaceae</taxon>
        <taxon>Lycopodioideae</taxon>
        <taxon>Diphasiastrum</taxon>
    </lineage>
</organism>
<gene>
    <name evidence="1" type="ORF">O6H91_23G007000</name>
</gene>
<sequence length="109" mass="12233">MAAVSRQSFSAENVFADFEETIPTSIRALQRTSSFSDDDSPRPPLLDITRLFLFNILDAPVKDESSSTNPTTSDSSFCRTGKRRATAHHRRANPLRRMAKKSNLLTGFR</sequence>
<name>A0ACC2A7V4_DIPCM</name>
<dbReference type="Proteomes" id="UP001162992">
    <property type="component" value="Chromosome 23"/>
</dbReference>
<proteinExistence type="predicted"/>
<protein>
    <submittedName>
        <fullName evidence="1">Uncharacterized protein</fullName>
    </submittedName>
</protein>
<dbReference type="EMBL" id="CM055114">
    <property type="protein sequence ID" value="KAJ7513619.1"/>
    <property type="molecule type" value="Genomic_DNA"/>
</dbReference>
<evidence type="ECO:0000313" key="1">
    <source>
        <dbReference type="EMBL" id="KAJ7513619.1"/>
    </source>
</evidence>
<reference evidence="2" key="1">
    <citation type="journal article" date="2024" name="Proc. Natl. Acad. Sci. U.S.A.">
        <title>Extraordinary preservation of gene collinearity over three hundred million years revealed in homosporous lycophytes.</title>
        <authorList>
            <person name="Li C."/>
            <person name="Wickell D."/>
            <person name="Kuo L.Y."/>
            <person name="Chen X."/>
            <person name="Nie B."/>
            <person name="Liao X."/>
            <person name="Peng D."/>
            <person name="Ji J."/>
            <person name="Jenkins J."/>
            <person name="Williams M."/>
            <person name="Shu S."/>
            <person name="Plott C."/>
            <person name="Barry K."/>
            <person name="Rajasekar S."/>
            <person name="Grimwood J."/>
            <person name="Han X."/>
            <person name="Sun S."/>
            <person name="Hou Z."/>
            <person name="He W."/>
            <person name="Dai G."/>
            <person name="Sun C."/>
            <person name="Schmutz J."/>
            <person name="Leebens-Mack J.H."/>
            <person name="Li F.W."/>
            <person name="Wang L."/>
        </authorList>
    </citation>
    <scope>NUCLEOTIDE SEQUENCE [LARGE SCALE GENOMIC DNA]</scope>
    <source>
        <strain evidence="2">cv. PW_Plant_1</strain>
    </source>
</reference>